<feature type="transmembrane region" description="Helical" evidence="5">
    <location>
        <begin position="181"/>
        <end position="202"/>
    </location>
</feature>
<feature type="transmembrane region" description="Helical" evidence="5">
    <location>
        <begin position="33"/>
        <end position="50"/>
    </location>
</feature>
<proteinExistence type="predicted"/>
<feature type="transmembrane region" description="Helical" evidence="5">
    <location>
        <begin position="123"/>
        <end position="141"/>
    </location>
</feature>
<accession>X1F0X9</accession>
<dbReference type="Gene3D" id="1.20.1420.30">
    <property type="entry name" value="NCX, central ion-binding region"/>
    <property type="match status" value="2"/>
</dbReference>
<evidence type="ECO:0000313" key="7">
    <source>
        <dbReference type="EMBL" id="GAH38562.1"/>
    </source>
</evidence>
<evidence type="ECO:0000256" key="2">
    <source>
        <dbReference type="ARBA" id="ARBA00022692"/>
    </source>
</evidence>
<feature type="transmembrane region" description="Helical" evidence="5">
    <location>
        <begin position="253"/>
        <end position="273"/>
    </location>
</feature>
<reference evidence="7" key="1">
    <citation type="journal article" date="2014" name="Front. Microbiol.">
        <title>High frequency of phylogenetically diverse reductive dehalogenase-homologous genes in deep subseafloor sedimentary metagenomes.</title>
        <authorList>
            <person name="Kawai M."/>
            <person name="Futagami T."/>
            <person name="Toyoda A."/>
            <person name="Takaki Y."/>
            <person name="Nishi S."/>
            <person name="Hori S."/>
            <person name="Arai W."/>
            <person name="Tsubouchi T."/>
            <person name="Morono Y."/>
            <person name="Uchiyama I."/>
            <person name="Ito T."/>
            <person name="Fujiyama A."/>
            <person name="Inagaki F."/>
            <person name="Takami H."/>
        </authorList>
    </citation>
    <scope>NUCLEOTIDE SEQUENCE</scope>
    <source>
        <strain evidence="7">Expedition CK06-06</strain>
    </source>
</reference>
<name>X1F0X9_9ZZZZ</name>
<feature type="transmembrane region" description="Helical" evidence="5">
    <location>
        <begin position="6"/>
        <end position="26"/>
    </location>
</feature>
<evidence type="ECO:0000259" key="6">
    <source>
        <dbReference type="Pfam" id="PF01699"/>
    </source>
</evidence>
<feature type="transmembrane region" description="Helical" evidence="5">
    <location>
        <begin position="100"/>
        <end position="117"/>
    </location>
</feature>
<dbReference type="GO" id="GO:0016020">
    <property type="term" value="C:membrane"/>
    <property type="evidence" value="ECO:0007669"/>
    <property type="project" value="UniProtKB-SubCell"/>
</dbReference>
<comment type="caution">
    <text evidence="7">The sequence shown here is derived from an EMBL/GenBank/DDBJ whole genome shotgun (WGS) entry which is preliminary data.</text>
</comment>
<feature type="domain" description="Sodium/calcium exchanger membrane region" evidence="6">
    <location>
        <begin position="182"/>
        <end position="269"/>
    </location>
</feature>
<evidence type="ECO:0000256" key="1">
    <source>
        <dbReference type="ARBA" id="ARBA00004141"/>
    </source>
</evidence>
<protein>
    <recommendedName>
        <fullName evidence="6">Sodium/calcium exchanger membrane region domain-containing protein</fullName>
    </recommendedName>
</protein>
<keyword evidence="2 5" id="KW-0812">Transmembrane</keyword>
<evidence type="ECO:0000256" key="3">
    <source>
        <dbReference type="ARBA" id="ARBA00022989"/>
    </source>
</evidence>
<feature type="domain" description="Sodium/calcium exchanger membrane region" evidence="6">
    <location>
        <begin position="8"/>
        <end position="141"/>
    </location>
</feature>
<dbReference type="AlphaFoldDB" id="X1F0X9"/>
<keyword evidence="3 5" id="KW-1133">Transmembrane helix</keyword>
<feature type="transmembrane region" description="Helical" evidence="5">
    <location>
        <begin position="214"/>
        <end position="233"/>
    </location>
</feature>
<sequence>MLGITVWIIFFIGSYFIIFFAADIFLDNLKDICVIYNLSPFIVGMLVLGIDPEESIASIIAAINGLPYVSIGNVVGNSIIAMTLPFSLALLFYTLKFKSLSRFYFIILYILLINLLFSFVFNNFMFISGLIALIVYIIYFLRNLRYHSQEKDINTEIIEDGIKFNERESMELRRSSKVKKIFLTSIGLVFIFIGGELLILSAGQIIDILHIPEAFFGFIIIGFVTNVEELTLILKSIKKKAVDIGFGGMVGKLIWNLTITFGISGIIMTNIPFKLI</sequence>
<dbReference type="InterPro" id="IPR044880">
    <property type="entry name" value="NCX_ion-bd_dom_sf"/>
</dbReference>
<feature type="non-terminal residue" evidence="7">
    <location>
        <position position="276"/>
    </location>
</feature>
<dbReference type="GO" id="GO:0055085">
    <property type="term" value="P:transmembrane transport"/>
    <property type="evidence" value="ECO:0007669"/>
    <property type="project" value="InterPro"/>
</dbReference>
<dbReference type="InterPro" id="IPR004837">
    <property type="entry name" value="NaCa_Exmemb"/>
</dbReference>
<dbReference type="EMBL" id="BARU01005590">
    <property type="protein sequence ID" value="GAH38562.1"/>
    <property type="molecule type" value="Genomic_DNA"/>
</dbReference>
<evidence type="ECO:0000256" key="4">
    <source>
        <dbReference type="ARBA" id="ARBA00023136"/>
    </source>
</evidence>
<feature type="transmembrane region" description="Helical" evidence="5">
    <location>
        <begin position="70"/>
        <end position="93"/>
    </location>
</feature>
<gene>
    <name evidence="7" type="ORF">S03H2_10913</name>
</gene>
<evidence type="ECO:0000256" key="5">
    <source>
        <dbReference type="SAM" id="Phobius"/>
    </source>
</evidence>
<keyword evidence="4 5" id="KW-0472">Membrane</keyword>
<dbReference type="Pfam" id="PF01699">
    <property type="entry name" value="Na_Ca_ex"/>
    <property type="match status" value="2"/>
</dbReference>
<organism evidence="7">
    <name type="scientific">marine sediment metagenome</name>
    <dbReference type="NCBI Taxonomy" id="412755"/>
    <lineage>
        <taxon>unclassified sequences</taxon>
        <taxon>metagenomes</taxon>
        <taxon>ecological metagenomes</taxon>
    </lineage>
</organism>
<comment type="subcellular location">
    <subcellularLocation>
        <location evidence="1">Membrane</location>
        <topology evidence="1">Multi-pass membrane protein</topology>
    </subcellularLocation>
</comment>